<dbReference type="EMBL" id="BOMY01000030">
    <property type="protein sequence ID" value="GIF21497.1"/>
    <property type="molecule type" value="Genomic_DNA"/>
</dbReference>
<dbReference type="PROSITE" id="PS51257">
    <property type="entry name" value="PROKAR_LIPOPROTEIN"/>
    <property type="match status" value="1"/>
</dbReference>
<feature type="transmembrane region" description="Helical" evidence="1">
    <location>
        <begin position="67"/>
        <end position="85"/>
    </location>
</feature>
<keyword evidence="1" id="KW-0812">Transmembrane</keyword>
<evidence type="ECO:0000256" key="1">
    <source>
        <dbReference type="SAM" id="Phobius"/>
    </source>
</evidence>
<proteinExistence type="predicted"/>
<sequence>MREGNVITSLYWVLTAAMLAACVVAVRARLFALAVVAAALVWDNLVIAAGSAFGAGDLLLGLSVPRYVAHALLTPLLIPIVFKILGWPRKVWVWTLTGALIAIGAYFEIIRLRLEPETYAGTLRYVNAAAAGPPVPAIVTILVLIVAGAIAWRRGGPPWLCLAAAAMFAGAATLVPWLGNLGELALLSGILLTARRIRSS</sequence>
<feature type="transmembrane region" description="Helical" evidence="1">
    <location>
        <begin position="33"/>
        <end position="55"/>
    </location>
</feature>
<protein>
    <submittedName>
        <fullName evidence="2">Uncharacterized protein</fullName>
    </submittedName>
</protein>
<keyword evidence="1" id="KW-1133">Transmembrane helix</keyword>
<name>A0A919NPH4_9ACTN</name>
<feature type="transmembrane region" description="Helical" evidence="1">
    <location>
        <begin position="6"/>
        <end position="26"/>
    </location>
</feature>
<evidence type="ECO:0000313" key="3">
    <source>
        <dbReference type="Proteomes" id="UP000623608"/>
    </source>
</evidence>
<comment type="caution">
    <text evidence="2">The sequence shown here is derived from an EMBL/GenBank/DDBJ whole genome shotgun (WGS) entry which is preliminary data.</text>
</comment>
<dbReference type="Proteomes" id="UP000623608">
    <property type="component" value="Unassembled WGS sequence"/>
</dbReference>
<feature type="transmembrane region" description="Helical" evidence="1">
    <location>
        <begin position="134"/>
        <end position="152"/>
    </location>
</feature>
<feature type="transmembrane region" description="Helical" evidence="1">
    <location>
        <begin position="159"/>
        <end position="179"/>
    </location>
</feature>
<organism evidence="2 3">
    <name type="scientific">Paractinoplanes tereljensis</name>
    <dbReference type="NCBI Taxonomy" id="571912"/>
    <lineage>
        <taxon>Bacteria</taxon>
        <taxon>Bacillati</taxon>
        <taxon>Actinomycetota</taxon>
        <taxon>Actinomycetes</taxon>
        <taxon>Micromonosporales</taxon>
        <taxon>Micromonosporaceae</taxon>
        <taxon>Paractinoplanes</taxon>
    </lineage>
</organism>
<evidence type="ECO:0000313" key="2">
    <source>
        <dbReference type="EMBL" id="GIF21497.1"/>
    </source>
</evidence>
<dbReference type="AlphaFoldDB" id="A0A919NPH4"/>
<gene>
    <name evidence="2" type="ORF">Ate02nite_42270</name>
</gene>
<keyword evidence="1" id="KW-0472">Membrane</keyword>
<keyword evidence="3" id="KW-1185">Reference proteome</keyword>
<reference evidence="2" key="1">
    <citation type="submission" date="2021-01" db="EMBL/GenBank/DDBJ databases">
        <title>Whole genome shotgun sequence of Actinoplanes tereljensis NBRC 105297.</title>
        <authorList>
            <person name="Komaki H."/>
            <person name="Tamura T."/>
        </authorList>
    </citation>
    <scope>NUCLEOTIDE SEQUENCE</scope>
    <source>
        <strain evidence="2">NBRC 105297</strain>
    </source>
</reference>
<accession>A0A919NPH4</accession>
<feature type="transmembrane region" description="Helical" evidence="1">
    <location>
        <begin position="92"/>
        <end position="114"/>
    </location>
</feature>